<gene>
    <name evidence="1" type="ORF">SAMEA3499874_00866</name>
</gene>
<organism evidence="1 2">
    <name type="scientific">Klebsiella pneumoniae</name>
    <dbReference type="NCBI Taxonomy" id="573"/>
    <lineage>
        <taxon>Bacteria</taxon>
        <taxon>Pseudomonadati</taxon>
        <taxon>Pseudomonadota</taxon>
        <taxon>Gammaproteobacteria</taxon>
        <taxon>Enterobacterales</taxon>
        <taxon>Enterobacteriaceae</taxon>
        <taxon>Klebsiella/Raoultella group</taxon>
        <taxon>Klebsiella</taxon>
        <taxon>Klebsiella pneumoniae complex</taxon>
    </lineage>
</organism>
<comment type="caution">
    <text evidence="1">The sequence shown here is derived from an EMBL/GenBank/DDBJ whole genome shotgun (WGS) entry which is preliminary data.</text>
</comment>
<dbReference type="Proteomes" id="UP000257587">
    <property type="component" value="Unassembled WGS sequence"/>
</dbReference>
<dbReference type="AlphaFoldDB" id="A0A8B4U281"/>
<name>A0A8B4U281_KLEPN</name>
<evidence type="ECO:0000313" key="1">
    <source>
        <dbReference type="EMBL" id="SXG11116.1"/>
    </source>
</evidence>
<sequence length="41" mass="4703">MNTLRIVGIDIAKSVFEVCVWMLDDRSSIDSRLFGHIHTLN</sequence>
<dbReference type="EMBL" id="UKAW01000002">
    <property type="protein sequence ID" value="SXG11116.1"/>
    <property type="molecule type" value="Genomic_DNA"/>
</dbReference>
<proteinExistence type="predicted"/>
<protein>
    <recommendedName>
        <fullName evidence="3">IS110 family transposase</fullName>
    </recommendedName>
</protein>
<evidence type="ECO:0008006" key="3">
    <source>
        <dbReference type="Google" id="ProtNLM"/>
    </source>
</evidence>
<evidence type="ECO:0000313" key="2">
    <source>
        <dbReference type="Proteomes" id="UP000257587"/>
    </source>
</evidence>
<reference evidence="1 2" key="1">
    <citation type="submission" date="2018-08" db="EMBL/GenBank/DDBJ databases">
        <authorList>
            <consortium name="Pathogen Informatics"/>
        </authorList>
    </citation>
    <scope>NUCLEOTIDE SEQUENCE [LARGE SCALE GENOMIC DNA]</scope>
    <source>
        <strain evidence="1 2">EuSCAPE_AT002</strain>
    </source>
</reference>
<accession>A0A8B4U281</accession>